<gene>
    <name evidence="6" type="ORF">SO802_028984</name>
</gene>
<protein>
    <recommendedName>
        <fullName evidence="8">Protein kinase domain-containing protein</fullName>
    </recommendedName>
</protein>
<reference evidence="6 7" key="1">
    <citation type="submission" date="2024-01" db="EMBL/GenBank/DDBJ databases">
        <title>A telomere-to-telomere, gap-free genome of sweet tea (Lithocarpus litseifolius).</title>
        <authorList>
            <person name="Zhou J."/>
        </authorList>
    </citation>
    <scope>NUCLEOTIDE SEQUENCE [LARGE SCALE GENOMIC DNA]</scope>
    <source>
        <strain evidence="6">Zhou-2022a</strain>
        <tissue evidence="6">Leaf</tissue>
    </source>
</reference>
<dbReference type="PANTHER" id="PTHR23115">
    <property type="entry name" value="TRANSLATION FACTOR"/>
    <property type="match status" value="1"/>
</dbReference>
<dbReference type="Proteomes" id="UP001459277">
    <property type="component" value="Unassembled WGS sequence"/>
</dbReference>
<evidence type="ECO:0000259" key="5">
    <source>
        <dbReference type="Pfam" id="PF22594"/>
    </source>
</evidence>
<evidence type="ECO:0000313" key="7">
    <source>
        <dbReference type="Proteomes" id="UP001459277"/>
    </source>
</evidence>
<dbReference type="SUPFAM" id="SSF50465">
    <property type="entry name" value="EF-Tu/eEF-1alpha/eIF2-gamma C-terminal domain"/>
    <property type="match status" value="1"/>
</dbReference>
<keyword evidence="3" id="KW-0175">Coiled coil</keyword>
<dbReference type="InterPro" id="IPR050100">
    <property type="entry name" value="TRAFAC_GTPase_members"/>
</dbReference>
<keyword evidence="2" id="KW-0342">GTP-binding</keyword>
<dbReference type="GO" id="GO:0005525">
    <property type="term" value="F:GTP binding"/>
    <property type="evidence" value="ECO:0007669"/>
    <property type="project" value="UniProtKB-KW"/>
</dbReference>
<dbReference type="InterPro" id="IPR004252">
    <property type="entry name" value="Probable_transposase_24"/>
</dbReference>
<dbReference type="Gene3D" id="1.10.510.10">
    <property type="entry name" value="Transferase(Phosphotransferase) domain 1"/>
    <property type="match status" value="1"/>
</dbReference>
<evidence type="ECO:0000256" key="1">
    <source>
        <dbReference type="ARBA" id="ARBA00022741"/>
    </source>
</evidence>
<sequence>MSSKSVLNLDSQFHPILLACKIIAFSFSFEAAAKKAAELLSEALAYMLRFGFSFVFEISNLIVYCCLVAEKVWTMYVIFMDADELGQILLIVVTKITPFEDLVQETPASDNGRAEELVQETPASSTVRKTRGTTLMQRIWSLPANLKIECGLNVRGQPIGESGQTFKRWLGTFCLSRALCPLVPVAWMRVPHKNKVDSWIEIEKRWIIDPQIIHPANQMNWAMHLLGELRRNRRTKLKKKCYPKDALKEDTLINKNKRSRGFQKDIARSGPIIFAQTADNMAKESGQAVERATVFLKVYSTKDGSPISNTVKEKIDKMKEILNNGHTLQGERREGILWAKDDAFAQVMGEERPGRVRGVGFGPTPSGRSGANLPCYTLTPPSSTETSQRMTSLENSYQSLRDELAQSEQKHKEEIAELHAKHKDQIAEALAEAKRQSDAQHKEQMDEMMSRVRAMLCKGGELVNRILSRGGKYMEDDAKVVMVQVLHVAAFCHVQGVVHRDLKPKFLVISGLIGTNMKTGVDKSICSWWGVPCLFEALDAIEIRQRDPKVEAIMQRMLQVRDVVQGQVKMYELDYLGLKRTYCLALFCQAFAIFTAGYKAVLHINAVVDECEIVELLQQIDPKTKKPMKMKVLFVKDGATVVCRVQVNNLICIEKFTGKHSQLDFVVTFHGSMTGRKQLTQVVIMPETDGYDSDKNVEFSGGNVHLITTKESWDQKMAEASRDGKIALMKHATDAMKESRIPAFLASVCALTTVIDLVCFEEFCSLGDKC</sequence>
<proteinExistence type="predicted"/>
<keyword evidence="7" id="KW-1185">Reference proteome</keyword>
<dbReference type="InterPro" id="IPR054696">
    <property type="entry name" value="GTP-eEF1A_C"/>
</dbReference>
<evidence type="ECO:0000256" key="3">
    <source>
        <dbReference type="SAM" id="Coils"/>
    </source>
</evidence>
<accession>A0AAW2BRQ9</accession>
<evidence type="ECO:0000256" key="2">
    <source>
        <dbReference type="ARBA" id="ARBA00023134"/>
    </source>
</evidence>
<comment type="caution">
    <text evidence="6">The sequence shown here is derived from an EMBL/GenBank/DDBJ whole genome shotgun (WGS) entry which is preliminary data.</text>
</comment>
<dbReference type="SUPFAM" id="SSF56112">
    <property type="entry name" value="Protein kinase-like (PK-like)"/>
    <property type="match status" value="1"/>
</dbReference>
<feature type="domain" description="GTP-eEF1A C-terminal" evidence="5">
    <location>
        <begin position="593"/>
        <end position="657"/>
    </location>
</feature>
<evidence type="ECO:0000259" key="4">
    <source>
        <dbReference type="Pfam" id="PF00069"/>
    </source>
</evidence>
<dbReference type="GO" id="GO:0004672">
    <property type="term" value="F:protein kinase activity"/>
    <property type="evidence" value="ECO:0007669"/>
    <property type="project" value="InterPro"/>
</dbReference>
<evidence type="ECO:0008006" key="8">
    <source>
        <dbReference type="Google" id="ProtNLM"/>
    </source>
</evidence>
<dbReference type="Pfam" id="PF22594">
    <property type="entry name" value="GTP-eEF1A_C"/>
    <property type="match status" value="1"/>
</dbReference>
<dbReference type="Pfam" id="PF00069">
    <property type="entry name" value="Pkinase"/>
    <property type="match status" value="1"/>
</dbReference>
<feature type="coiled-coil region" evidence="3">
    <location>
        <begin position="383"/>
        <end position="432"/>
    </location>
</feature>
<keyword evidence="1" id="KW-0547">Nucleotide-binding</keyword>
<dbReference type="InterPro" id="IPR011009">
    <property type="entry name" value="Kinase-like_dom_sf"/>
</dbReference>
<organism evidence="6 7">
    <name type="scientific">Lithocarpus litseifolius</name>
    <dbReference type="NCBI Taxonomy" id="425828"/>
    <lineage>
        <taxon>Eukaryota</taxon>
        <taxon>Viridiplantae</taxon>
        <taxon>Streptophyta</taxon>
        <taxon>Embryophyta</taxon>
        <taxon>Tracheophyta</taxon>
        <taxon>Spermatophyta</taxon>
        <taxon>Magnoliopsida</taxon>
        <taxon>eudicotyledons</taxon>
        <taxon>Gunneridae</taxon>
        <taxon>Pentapetalae</taxon>
        <taxon>rosids</taxon>
        <taxon>fabids</taxon>
        <taxon>Fagales</taxon>
        <taxon>Fagaceae</taxon>
        <taxon>Lithocarpus</taxon>
    </lineage>
</organism>
<dbReference type="InterPro" id="IPR009001">
    <property type="entry name" value="Transl_elong_EF1A/Init_IF2_C"/>
</dbReference>
<dbReference type="Gene3D" id="2.40.30.10">
    <property type="entry name" value="Translation factors"/>
    <property type="match status" value="1"/>
</dbReference>
<dbReference type="InterPro" id="IPR000719">
    <property type="entry name" value="Prot_kinase_dom"/>
</dbReference>
<dbReference type="AlphaFoldDB" id="A0AAW2BRQ9"/>
<feature type="domain" description="Protein kinase" evidence="4">
    <location>
        <begin position="456"/>
        <end position="509"/>
    </location>
</feature>
<evidence type="ECO:0000313" key="6">
    <source>
        <dbReference type="EMBL" id="KAK9988745.1"/>
    </source>
</evidence>
<name>A0AAW2BRQ9_9ROSI</name>
<dbReference type="GO" id="GO:0005524">
    <property type="term" value="F:ATP binding"/>
    <property type="evidence" value="ECO:0007669"/>
    <property type="project" value="InterPro"/>
</dbReference>
<dbReference type="Pfam" id="PF03004">
    <property type="entry name" value="Transposase_24"/>
    <property type="match status" value="1"/>
</dbReference>
<dbReference type="EMBL" id="JAZDWU010000010">
    <property type="protein sequence ID" value="KAK9988745.1"/>
    <property type="molecule type" value="Genomic_DNA"/>
</dbReference>